<dbReference type="EMBL" id="DRZM01000213">
    <property type="protein sequence ID" value="HHP05583.1"/>
    <property type="molecule type" value="Genomic_DNA"/>
</dbReference>
<evidence type="ECO:0000313" key="1">
    <source>
        <dbReference type="EMBL" id="HHP05583.1"/>
    </source>
</evidence>
<accession>A0A7J3X8P7</accession>
<comment type="caution">
    <text evidence="1">The sequence shown here is derived from an EMBL/GenBank/DDBJ whole genome shotgun (WGS) entry which is preliminary data.</text>
</comment>
<sequence length="545" mass="61009">MLSSFLRVGEREHPLSEGCSEFVAHAVRSLERRESLPKSLVAELLETCGESFADELYRRPKLAFPLGVPLSDLLRERGVSGLLLSRAASLLELAARAGYNPPLDVVSKLMRAQAMRNRALSLALLTFARDPLRVAESELMGDKELRALLRSLALSRGFEEAFKEALSRRLGFPTLLASSKLMDEREVVASLLSKLLSKGREASLALRLLLALGVHGRVSAETPAALVFSAAHGEVRTVPPDVLEKSLVEAMTSALFLDRALPPERAAEPVKLLARALTRIASRGDPRLAADVLVSRFRLFLAAAEVWSRYGVLEALVSDLSKALGAFSAVLYAAAAQYLRDERHARVAQELVELLFPVSGQPRRSLPRAIAAFLESQRRGVGERPLARLDGYKVYVDVSNVIGKRGRLDLDDVKVFITELSRRGVEEVVLCYDSNLPWKLYGYLSRDKRRLYAAFRQHLEKIVEHSRKLGVKTVIMDPAPGQRADDLIVESVERCLERSERCLILSNDRFAEHAKKRSWLRDEKNFIRFRYSGESFVLYWNGRRI</sequence>
<reference evidence="1" key="1">
    <citation type="journal article" date="2020" name="mSystems">
        <title>Genome- and Community-Level Interaction Insights into Carbon Utilization and Element Cycling Functions of Hydrothermarchaeota in Hydrothermal Sediment.</title>
        <authorList>
            <person name="Zhou Z."/>
            <person name="Liu Y."/>
            <person name="Xu W."/>
            <person name="Pan J."/>
            <person name="Luo Z.H."/>
            <person name="Li M."/>
        </authorList>
    </citation>
    <scope>NUCLEOTIDE SEQUENCE [LARGE SCALE GENOMIC DNA]</scope>
    <source>
        <strain evidence="1">SpSt-1125</strain>
    </source>
</reference>
<dbReference type="Gene3D" id="3.40.50.11980">
    <property type="match status" value="1"/>
</dbReference>
<name>A0A7J3X8P7_THEPE</name>
<protein>
    <submittedName>
        <fullName evidence="1">Uncharacterized protein</fullName>
    </submittedName>
</protein>
<gene>
    <name evidence="1" type="ORF">ENM88_07580</name>
</gene>
<dbReference type="AlphaFoldDB" id="A0A7J3X8P7"/>
<proteinExistence type="predicted"/>
<organism evidence="1">
    <name type="scientific">Thermofilum pendens</name>
    <dbReference type="NCBI Taxonomy" id="2269"/>
    <lineage>
        <taxon>Archaea</taxon>
        <taxon>Thermoproteota</taxon>
        <taxon>Thermoprotei</taxon>
        <taxon>Thermofilales</taxon>
        <taxon>Thermofilaceae</taxon>
        <taxon>Thermofilum</taxon>
    </lineage>
</organism>